<feature type="transmembrane region" description="Helical" evidence="7">
    <location>
        <begin position="62"/>
        <end position="87"/>
    </location>
</feature>
<evidence type="ECO:0000256" key="2">
    <source>
        <dbReference type="ARBA" id="ARBA00022448"/>
    </source>
</evidence>
<evidence type="ECO:0000256" key="7">
    <source>
        <dbReference type="SAM" id="Phobius"/>
    </source>
</evidence>
<dbReference type="PANTHER" id="PTHR23513:SF9">
    <property type="entry name" value="ENTEROBACTIN EXPORTER ENTS"/>
    <property type="match status" value="1"/>
</dbReference>
<dbReference type="GO" id="GO:0005886">
    <property type="term" value="C:plasma membrane"/>
    <property type="evidence" value="ECO:0007669"/>
    <property type="project" value="UniProtKB-SubCell"/>
</dbReference>
<proteinExistence type="predicted"/>
<dbReference type="SUPFAM" id="SSF103473">
    <property type="entry name" value="MFS general substrate transporter"/>
    <property type="match status" value="1"/>
</dbReference>
<feature type="transmembrane region" description="Helical" evidence="7">
    <location>
        <begin position="368"/>
        <end position="392"/>
    </location>
</feature>
<keyword evidence="4 7" id="KW-0812">Transmembrane</keyword>
<comment type="subcellular location">
    <subcellularLocation>
        <location evidence="1">Cell inner membrane</location>
        <topology evidence="1">Multi-pass membrane protein</topology>
    </subcellularLocation>
</comment>
<dbReference type="OrthoDB" id="5494559at2"/>
<gene>
    <name evidence="8" type="ORF">FOE78_08970</name>
</gene>
<dbReference type="Gene3D" id="1.20.1250.20">
    <property type="entry name" value="MFS general substrate transporter like domains"/>
    <property type="match status" value="1"/>
</dbReference>
<feature type="transmembrane region" description="Helical" evidence="7">
    <location>
        <begin position="108"/>
        <end position="129"/>
    </location>
</feature>
<feature type="transmembrane region" description="Helical" evidence="7">
    <location>
        <begin position="248"/>
        <end position="272"/>
    </location>
</feature>
<dbReference type="AlphaFoldDB" id="A0A516PXY6"/>
<dbReference type="InterPro" id="IPR036259">
    <property type="entry name" value="MFS_trans_sf"/>
</dbReference>
<organism evidence="8 9">
    <name type="scientific">Microlunatus elymi</name>
    <dbReference type="NCBI Taxonomy" id="2596828"/>
    <lineage>
        <taxon>Bacteria</taxon>
        <taxon>Bacillati</taxon>
        <taxon>Actinomycetota</taxon>
        <taxon>Actinomycetes</taxon>
        <taxon>Propionibacteriales</taxon>
        <taxon>Propionibacteriaceae</taxon>
        <taxon>Microlunatus</taxon>
    </lineage>
</organism>
<keyword evidence="9" id="KW-1185">Reference proteome</keyword>
<feature type="transmembrane region" description="Helical" evidence="7">
    <location>
        <begin position="284"/>
        <end position="301"/>
    </location>
</feature>
<keyword evidence="3" id="KW-1003">Cell membrane</keyword>
<dbReference type="RefSeq" id="WP_143985978.1">
    <property type="nucleotide sequence ID" value="NZ_CP041692.1"/>
</dbReference>
<evidence type="ECO:0000256" key="5">
    <source>
        <dbReference type="ARBA" id="ARBA00022989"/>
    </source>
</evidence>
<evidence type="ECO:0000256" key="4">
    <source>
        <dbReference type="ARBA" id="ARBA00022692"/>
    </source>
</evidence>
<evidence type="ECO:0000256" key="3">
    <source>
        <dbReference type="ARBA" id="ARBA00022475"/>
    </source>
</evidence>
<keyword evidence="5 7" id="KW-1133">Transmembrane helix</keyword>
<keyword evidence="6 7" id="KW-0472">Membrane</keyword>
<dbReference type="Proteomes" id="UP000319263">
    <property type="component" value="Chromosome"/>
</dbReference>
<feature type="transmembrane region" description="Helical" evidence="7">
    <location>
        <begin position="336"/>
        <end position="356"/>
    </location>
</feature>
<feature type="transmembrane region" description="Helical" evidence="7">
    <location>
        <begin position="179"/>
        <end position="204"/>
    </location>
</feature>
<dbReference type="InterPro" id="IPR022324">
    <property type="entry name" value="Bacilysin_exporter_BacE_put"/>
</dbReference>
<dbReference type="InterPro" id="IPR011701">
    <property type="entry name" value="MFS"/>
</dbReference>
<dbReference type="PRINTS" id="PR01988">
    <property type="entry name" value="EXPORTERBACE"/>
</dbReference>
<feature type="transmembrane region" description="Helical" evidence="7">
    <location>
        <begin position="398"/>
        <end position="419"/>
    </location>
</feature>
<dbReference type="EMBL" id="CP041692">
    <property type="protein sequence ID" value="QDP96012.1"/>
    <property type="molecule type" value="Genomic_DNA"/>
</dbReference>
<accession>A0A516PXY6</accession>
<evidence type="ECO:0000313" key="8">
    <source>
        <dbReference type="EMBL" id="QDP96012.1"/>
    </source>
</evidence>
<dbReference type="GO" id="GO:0022857">
    <property type="term" value="F:transmembrane transporter activity"/>
    <property type="evidence" value="ECO:0007669"/>
    <property type="project" value="InterPro"/>
</dbReference>
<evidence type="ECO:0000313" key="9">
    <source>
        <dbReference type="Proteomes" id="UP000319263"/>
    </source>
</evidence>
<name>A0A516PXY6_9ACTN</name>
<feature type="transmembrane region" description="Helical" evidence="7">
    <location>
        <begin position="33"/>
        <end position="56"/>
    </location>
</feature>
<dbReference type="CDD" id="cd06173">
    <property type="entry name" value="MFS_MefA_like"/>
    <property type="match status" value="1"/>
</dbReference>
<reference evidence="8 9" key="1">
    <citation type="submission" date="2019-07" db="EMBL/GenBank/DDBJ databases">
        <title>Microlunatus dokdonensis sp. nov. isolated from the rhizospheric soil of the wild plant Elymus tsukushiensis.</title>
        <authorList>
            <person name="Ghim S.-Y."/>
            <person name="Hwang Y.-J."/>
            <person name="Son J.-S."/>
            <person name="Shin J.-H."/>
        </authorList>
    </citation>
    <scope>NUCLEOTIDE SEQUENCE [LARGE SCALE GENOMIC DNA]</scope>
    <source>
        <strain evidence="8 9">KUDC0627</strain>
    </source>
</reference>
<sequence>MDPRPAEHDPAVDMPAVTGAVRASLRQPLFRRLLAALAISQAGNWLYNVALLAAVYERTHSAGWLAATTAARIIPIVVLGPVGGAVADRFDRRRVMIASDLAQAVTMLGLATVAVADLPIVLAPALAALSTAASAPYPSCVAATTPRLVEPEQLAGANSARSAVNSLCVVAGPALGGVLLLLGSPAVAFGINAASFAFSALLVATMPRGALFRPADRLDGTSQSGRARTHQLFADLGRGLAALRSSQVAMRLVAADTSCSIVYGAQTVLLVLVARNLGHGGEGYGWLLAACGLGGVLVVGLGPRAAGSGRPRVVLAAALLCVAVPLPVLAMTSSTVLALVVCVIGGGGAILVEILADTGLQKSLDEEVLGRAYGIALPAAVAGIVVGSLVAAPMVSLLGWRGALWVFGALAMGHALFLLRPGVGADPARARHRRPARRAERLNLLPRGRRVPMRLRSPRRADR</sequence>
<protein>
    <submittedName>
        <fullName evidence="8">MFS transporter</fullName>
    </submittedName>
</protein>
<evidence type="ECO:0000256" key="1">
    <source>
        <dbReference type="ARBA" id="ARBA00004429"/>
    </source>
</evidence>
<dbReference type="Pfam" id="PF07690">
    <property type="entry name" value="MFS_1"/>
    <property type="match status" value="1"/>
</dbReference>
<feature type="transmembrane region" description="Helical" evidence="7">
    <location>
        <begin position="313"/>
        <end position="330"/>
    </location>
</feature>
<dbReference type="PANTHER" id="PTHR23513">
    <property type="entry name" value="INTEGRAL MEMBRANE EFFLUX PROTEIN-RELATED"/>
    <property type="match status" value="1"/>
</dbReference>
<dbReference type="KEGG" id="mik:FOE78_08970"/>
<evidence type="ECO:0000256" key="6">
    <source>
        <dbReference type="ARBA" id="ARBA00023136"/>
    </source>
</evidence>
<keyword evidence="2" id="KW-0813">Transport</keyword>